<dbReference type="EMBL" id="CP014226">
    <property type="protein sequence ID" value="AMD00096.1"/>
    <property type="molecule type" value="Genomic_DNA"/>
</dbReference>
<reference evidence="1 2" key="2">
    <citation type="submission" date="2016-02" db="EMBL/GenBank/DDBJ databases">
        <authorList>
            <person name="Wen L."/>
            <person name="He K."/>
            <person name="Yang H."/>
        </authorList>
    </citation>
    <scope>NUCLEOTIDE SEQUENCE [LARGE SCALE GENOMIC DNA]</scope>
    <source>
        <strain evidence="1 2">AGD 8-3</strain>
    </source>
</reference>
<reference evidence="1 2" key="1">
    <citation type="journal article" date="2016" name="Genome Announc.">
        <title>Draft Genome Sequence of 'Halomonas chromatireducens' Strain AGD 8-3, a Haloalkaliphilic Chromate- and Selenite-Reducing Gammaproteobacterium.</title>
        <authorList>
            <person name="Sharko F.S."/>
            <person name="Shapovalova A.A."/>
            <person name="Tsygankova S.V."/>
            <person name="Komova A.V."/>
            <person name="Boulygina E.S."/>
            <person name="Teslyuk A.B."/>
            <person name="Gotovtsev P.M."/>
            <person name="Namsaraev Z.B."/>
            <person name="Khijniak T.V."/>
            <person name="Nedoluzhko A.V."/>
            <person name="Vasilov R.G."/>
        </authorList>
    </citation>
    <scope>NUCLEOTIDE SEQUENCE [LARGE SCALE GENOMIC DNA]</scope>
    <source>
        <strain evidence="1 2">AGD 8-3</strain>
    </source>
</reference>
<protein>
    <submittedName>
        <fullName evidence="1">Uncharacterized protein</fullName>
    </submittedName>
</protein>
<dbReference type="AlphaFoldDB" id="A0A120JVS6"/>
<dbReference type="Proteomes" id="UP000063387">
    <property type="component" value="Chromosome"/>
</dbReference>
<dbReference type="KEGG" id="hco:LOKO_01019"/>
<dbReference type="PATRIC" id="fig|507626.3.peg.1009"/>
<gene>
    <name evidence="1" type="ORF">LOKO_01019</name>
</gene>
<dbReference type="STRING" id="507626.LOKO_01019"/>
<evidence type="ECO:0000313" key="1">
    <source>
        <dbReference type="EMBL" id="AMD00096.1"/>
    </source>
</evidence>
<keyword evidence="2" id="KW-1185">Reference proteome</keyword>
<proteinExistence type="predicted"/>
<organism evidence="1 2">
    <name type="scientific">Halomonas chromatireducens</name>
    <dbReference type="NCBI Taxonomy" id="507626"/>
    <lineage>
        <taxon>Bacteria</taxon>
        <taxon>Pseudomonadati</taxon>
        <taxon>Pseudomonadota</taxon>
        <taxon>Gammaproteobacteria</taxon>
        <taxon>Oceanospirillales</taxon>
        <taxon>Halomonadaceae</taxon>
        <taxon>Halomonas</taxon>
    </lineage>
</organism>
<name>A0A120JVS6_9GAMM</name>
<evidence type="ECO:0000313" key="2">
    <source>
        <dbReference type="Proteomes" id="UP000063387"/>
    </source>
</evidence>
<sequence length="89" mass="10126">MVFTPNNTEVFLASYYGKGWKVPDPSYSNEAIPDEVKKFLNKTNISPAEYREMCEEIAQRSSDYPNPGRFIAIGLLDLYSEDVPSLDLE</sequence>
<accession>A0A120JVS6</accession>